<keyword evidence="2 6" id="KW-0479">Metal-binding</keyword>
<keyword evidence="6" id="KW-0813">Transport</keyword>
<protein>
    <recommendedName>
        <fullName evidence="6">Glycolate oxidase iron-sulfur subunit</fullName>
        <ecNumber evidence="6">1.1.99.14</ecNumber>
    </recommendedName>
</protein>
<keyword evidence="4 6" id="KW-0408">Iron</keyword>
<dbReference type="InterPro" id="IPR017896">
    <property type="entry name" value="4Fe4S_Fe-S-bd"/>
</dbReference>
<sequence length="442" mass="47404">MSLSRQVRFLAQPPRLAAPEPDTLLQLADQCVKCGYCLPVCPTFRLEHTEAESPRGRIALIQGWLTDSLPASPVLLRHLDQCLECRACEAACPSLVHFGRLMDGARTLRQARSPWWRRWPRLAWLDLLSQPRWLLLLAPLGLLLRKAGIGRLSNPSSRSWPSLLLRLGAAVHAPRRVGASMPSQAEHSSNSSPHDSSRALSSDLSAPTTAASAPPVGLFLGCIARATQGASIDAARRLLAQLGIPFDEPSAQGCCGALHRHHGFTAAANRQLAVNAKAFGERRVIGFSSACMLELQTSEAISAQEICAFLANSQALAQARPRPLSARVLVHEPCSQRLLPGGASAIYQLLGRIPALDVQPLPGNDSCCGAAGTYLIEHSHTALALLEPKLGALRTLQPDYLLTTNTGCALHLASGLANAGLAIPVLHPVELLERQLRADAED</sequence>
<dbReference type="SUPFAM" id="SSF54862">
    <property type="entry name" value="4Fe-4S ferredoxins"/>
    <property type="match status" value="1"/>
</dbReference>
<dbReference type="Gene3D" id="1.10.1060.10">
    <property type="entry name" value="Alpha-helical ferredoxin"/>
    <property type="match status" value="1"/>
</dbReference>
<keyword evidence="10" id="KW-1185">Reference proteome</keyword>
<dbReference type="InterPro" id="IPR012257">
    <property type="entry name" value="Glc_ox_4Fe-4S"/>
</dbReference>
<dbReference type="Proteomes" id="UP000002964">
    <property type="component" value="Unassembled WGS sequence"/>
</dbReference>
<keyword evidence="1 6" id="KW-0004">4Fe-4S</keyword>
<proteinExistence type="predicted"/>
<comment type="function">
    <text evidence="6">Component of a complex that catalyzes the oxidation of glycolate to glyoxylate.</text>
</comment>
<feature type="compositionally biased region" description="Low complexity" evidence="7">
    <location>
        <begin position="188"/>
        <end position="208"/>
    </location>
</feature>
<comment type="cofactor">
    <cofactor evidence="6">
        <name>[4Fe-4S] cluster</name>
        <dbReference type="ChEBI" id="CHEBI:49883"/>
    </cofactor>
    <text evidence="6">Binds 2 [4Fe-4S] clusters.</text>
</comment>
<dbReference type="InterPro" id="IPR017900">
    <property type="entry name" value="4Fe4S_Fe_S_CS"/>
</dbReference>
<dbReference type="InterPro" id="IPR004017">
    <property type="entry name" value="Cys_rich_dom"/>
</dbReference>
<reference evidence="9 10" key="2">
    <citation type="submission" date="2011-11" db="EMBL/GenBank/DDBJ databases">
        <authorList>
            <consortium name="US DOE Joint Genome Institute"/>
            <person name="Lucas S."/>
            <person name="Han J."/>
            <person name="Lapidus A."/>
            <person name="Cheng J.-F."/>
            <person name="Goodwin L."/>
            <person name="Pitluck S."/>
            <person name="Peters L."/>
            <person name="Ovchinnikova G."/>
            <person name="Zhang X."/>
            <person name="Detter J.C."/>
            <person name="Han C."/>
            <person name="Tapia R."/>
            <person name="Land M."/>
            <person name="Hauser L."/>
            <person name="Kyrpides N."/>
            <person name="Ivanova N."/>
            <person name="Pagani I."/>
            <person name="Vogl K."/>
            <person name="Liu Z."/>
            <person name="Overmann J."/>
            <person name="Frigaard N.-U."/>
            <person name="Bryant D."/>
            <person name="Woyke T."/>
        </authorList>
    </citation>
    <scope>NUCLEOTIDE SEQUENCE [LARGE SCALE GENOMIC DNA]</scope>
    <source>
        <strain evidence="9 10">970</strain>
    </source>
</reference>
<dbReference type="GO" id="GO:0019154">
    <property type="term" value="F:glycolate dehydrogenase activity"/>
    <property type="evidence" value="ECO:0007669"/>
    <property type="project" value="UniProtKB-EC"/>
</dbReference>
<dbReference type="OrthoDB" id="9765258at2"/>
<evidence type="ECO:0000256" key="5">
    <source>
        <dbReference type="ARBA" id="ARBA00023014"/>
    </source>
</evidence>
<evidence type="ECO:0000256" key="2">
    <source>
        <dbReference type="ARBA" id="ARBA00022723"/>
    </source>
</evidence>
<dbReference type="RefSeq" id="WP_009150892.1">
    <property type="nucleotide sequence ID" value="NZ_CP121471.1"/>
</dbReference>
<dbReference type="PANTHER" id="PTHR32479">
    <property type="entry name" value="GLYCOLATE OXIDASE IRON-SULFUR SUBUNIT"/>
    <property type="match status" value="1"/>
</dbReference>
<dbReference type="PANTHER" id="PTHR32479:SF17">
    <property type="entry name" value="GLYCOLATE OXIDASE IRON-SULFUR SUBUNIT"/>
    <property type="match status" value="1"/>
</dbReference>
<gene>
    <name evidence="9" type="ORF">Thi970DRAFT_04126</name>
</gene>
<dbReference type="PIRSF" id="PIRSF000139">
    <property type="entry name" value="Glc_ox_4Fe-4S"/>
    <property type="match status" value="1"/>
</dbReference>
<evidence type="ECO:0000313" key="10">
    <source>
        <dbReference type="Proteomes" id="UP000002964"/>
    </source>
</evidence>
<reference evidence="10" key="1">
    <citation type="submission" date="2011-06" db="EMBL/GenBank/DDBJ databases">
        <authorList>
            <consortium name="US DOE Joint Genome Institute (JGI-PGF)"/>
            <person name="Lucas S."/>
            <person name="Han J."/>
            <person name="Lapidus A."/>
            <person name="Cheng J.-F."/>
            <person name="Goodwin L."/>
            <person name="Pitluck S."/>
            <person name="Peters L."/>
            <person name="Land M.L."/>
            <person name="Hauser L."/>
            <person name="Vogl K."/>
            <person name="Liu Z."/>
            <person name="Overmann J."/>
            <person name="Frigaard N.-U."/>
            <person name="Bryant D.A."/>
            <person name="Woyke T.J."/>
        </authorList>
    </citation>
    <scope>NUCLEOTIDE SEQUENCE [LARGE SCALE GENOMIC DNA]</scope>
    <source>
        <strain evidence="10">970</strain>
    </source>
</reference>
<feature type="domain" description="4Fe-4S ferredoxin-type" evidence="8">
    <location>
        <begin position="21"/>
        <end position="51"/>
    </location>
</feature>
<keyword evidence="5 6" id="KW-0411">Iron-sulfur</keyword>
<dbReference type="EC" id="1.1.99.14" evidence="6"/>
<feature type="region of interest" description="Disordered" evidence="7">
    <location>
        <begin position="176"/>
        <end position="208"/>
    </location>
</feature>
<evidence type="ECO:0000256" key="7">
    <source>
        <dbReference type="SAM" id="MobiDB-lite"/>
    </source>
</evidence>
<feature type="domain" description="4Fe-4S ferredoxin-type" evidence="8">
    <location>
        <begin position="73"/>
        <end position="101"/>
    </location>
</feature>
<dbReference type="Pfam" id="PF13183">
    <property type="entry name" value="Fer4_8"/>
    <property type="match status" value="1"/>
</dbReference>
<evidence type="ECO:0000259" key="8">
    <source>
        <dbReference type="PROSITE" id="PS51379"/>
    </source>
</evidence>
<comment type="catalytic activity">
    <reaction evidence="6">
        <text>glycolate + A = glyoxylate + AH2</text>
        <dbReference type="Rhea" id="RHEA:21264"/>
        <dbReference type="ChEBI" id="CHEBI:13193"/>
        <dbReference type="ChEBI" id="CHEBI:17499"/>
        <dbReference type="ChEBI" id="CHEBI:29805"/>
        <dbReference type="ChEBI" id="CHEBI:36655"/>
        <dbReference type="EC" id="1.1.99.14"/>
    </reaction>
</comment>
<evidence type="ECO:0000313" key="9">
    <source>
        <dbReference type="EMBL" id="EIC20489.1"/>
    </source>
</evidence>
<dbReference type="AlphaFoldDB" id="H8Z582"/>
<accession>H8Z582</accession>
<dbReference type="STRING" id="631362.Thi970DRAFT_04126"/>
<dbReference type="HOGENOM" id="CLU_023081_0_1_6"/>
<dbReference type="GO" id="GO:0051539">
    <property type="term" value="F:4 iron, 4 sulfur cluster binding"/>
    <property type="evidence" value="ECO:0007669"/>
    <property type="project" value="UniProtKB-UniRule"/>
</dbReference>
<dbReference type="GO" id="GO:0046872">
    <property type="term" value="F:metal ion binding"/>
    <property type="evidence" value="ECO:0007669"/>
    <property type="project" value="UniProtKB-UniRule"/>
</dbReference>
<evidence type="ECO:0000256" key="4">
    <source>
        <dbReference type="ARBA" id="ARBA00023004"/>
    </source>
</evidence>
<keyword evidence="3" id="KW-0677">Repeat</keyword>
<comment type="catalytic activity">
    <reaction evidence="6">
        <text>(R)-lactate + A = pyruvate + AH2</text>
        <dbReference type="Rhea" id="RHEA:15089"/>
        <dbReference type="ChEBI" id="CHEBI:13193"/>
        <dbReference type="ChEBI" id="CHEBI:15361"/>
        <dbReference type="ChEBI" id="CHEBI:16004"/>
        <dbReference type="ChEBI" id="CHEBI:17499"/>
    </reaction>
</comment>
<dbReference type="eggNOG" id="COG0247">
    <property type="taxonomic scope" value="Bacteria"/>
</dbReference>
<dbReference type="Pfam" id="PF02754">
    <property type="entry name" value="CCG"/>
    <property type="match status" value="2"/>
</dbReference>
<evidence type="ECO:0000256" key="1">
    <source>
        <dbReference type="ARBA" id="ARBA00022485"/>
    </source>
</evidence>
<evidence type="ECO:0000256" key="6">
    <source>
        <dbReference type="PIRNR" id="PIRNR000139"/>
    </source>
</evidence>
<dbReference type="PROSITE" id="PS51379">
    <property type="entry name" value="4FE4S_FER_2"/>
    <property type="match status" value="2"/>
</dbReference>
<evidence type="ECO:0000256" key="3">
    <source>
        <dbReference type="ARBA" id="ARBA00022737"/>
    </source>
</evidence>
<organism evidence="9 10">
    <name type="scientific">Thiorhodovibrio frisius</name>
    <dbReference type="NCBI Taxonomy" id="631362"/>
    <lineage>
        <taxon>Bacteria</taxon>
        <taxon>Pseudomonadati</taxon>
        <taxon>Pseudomonadota</taxon>
        <taxon>Gammaproteobacteria</taxon>
        <taxon>Chromatiales</taxon>
        <taxon>Chromatiaceae</taxon>
        <taxon>Thiorhodovibrio</taxon>
    </lineage>
</organism>
<dbReference type="PROSITE" id="PS00198">
    <property type="entry name" value="4FE4S_FER_1"/>
    <property type="match status" value="2"/>
</dbReference>
<keyword evidence="6" id="KW-0249">Electron transport</keyword>
<dbReference type="InterPro" id="IPR009051">
    <property type="entry name" value="Helical_ferredxn"/>
</dbReference>
<name>H8Z582_9GAMM</name>
<dbReference type="EMBL" id="JH603170">
    <property type="protein sequence ID" value="EIC20489.1"/>
    <property type="molecule type" value="Genomic_DNA"/>
</dbReference>